<evidence type="ECO:0000256" key="1">
    <source>
        <dbReference type="ARBA" id="ARBA00004651"/>
    </source>
</evidence>
<dbReference type="EMBL" id="BAFE01000062">
    <property type="protein sequence ID" value="GAB48911.1"/>
    <property type="molecule type" value="Genomic_DNA"/>
</dbReference>
<gene>
    <name evidence="9" type="ORF">MOPEL_084_00460</name>
</gene>
<evidence type="ECO:0000256" key="2">
    <source>
        <dbReference type="ARBA" id="ARBA00022475"/>
    </source>
</evidence>
<dbReference type="Proteomes" id="UP000004367">
    <property type="component" value="Unassembled WGS sequence"/>
</dbReference>
<evidence type="ECO:0000256" key="4">
    <source>
        <dbReference type="ARBA" id="ARBA00022989"/>
    </source>
</evidence>
<feature type="transmembrane region" description="Helical" evidence="7">
    <location>
        <begin position="125"/>
        <end position="149"/>
    </location>
</feature>
<dbReference type="STRING" id="1089455.MOPEL_084_00460"/>
<dbReference type="InterPro" id="IPR020846">
    <property type="entry name" value="MFS_dom"/>
</dbReference>
<dbReference type="InterPro" id="IPR050189">
    <property type="entry name" value="MFS_Efflux_Transporters"/>
</dbReference>
<keyword evidence="2" id="KW-1003">Cell membrane</keyword>
<dbReference type="PANTHER" id="PTHR43124">
    <property type="entry name" value="PURINE EFFLUX PUMP PBUE"/>
    <property type="match status" value="1"/>
</dbReference>
<comment type="subcellular location">
    <subcellularLocation>
        <location evidence="1">Cell membrane</location>
        <topology evidence="1">Multi-pass membrane protein</topology>
    </subcellularLocation>
</comment>
<proteinExistence type="predicted"/>
<accession>H5UT53</accession>
<feature type="transmembrane region" description="Helical" evidence="7">
    <location>
        <begin position="302"/>
        <end position="320"/>
    </location>
</feature>
<feature type="transmembrane region" description="Helical" evidence="7">
    <location>
        <begin position="189"/>
        <end position="212"/>
    </location>
</feature>
<dbReference type="PANTHER" id="PTHR43124:SF3">
    <property type="entry name" value="CHLORAMPHENICOL EFFLUX PUMP RV0191"/>
    <property type="match status" value="1"/>
</dbReference>
<feature type="transmembrane region" description="Helical" evidence="7">
    <location>
        <begin position="35"/>
        <end position="56"/>
    </location>
</feature>
<dbReference type="eggNOG" id="COG2814">
    <property type="taxonomic scope" value="Bacteria"/>
</dbReference>
<dbReference type="GO" id="GO:0005886">
    <property type="term" value="C:plasma membrane"/>
    <property type="evidence" value="ECO:0007669"/>
    <property type="project" value="UniProtKB-SubCell"/>
</dbReference>
<dbReference type="InterPro" id="IPR001958">
    <property type="entry name" value="Tet-R_TetA/multi-R_MdtG-like"/>
</dbReference>
<feature type="transmembrane region" description="Helical" evidence="7">
    <location>
        <begin position="386"/>
        <end position="408"/>
    </location>
</feature>
<protein>
    <submittedName>
        <fullName evidence="9">Putative major facilitator superfamily transporter</fullName>
    </submittedName>
</protein>
<evidence type="ECO:0000256" key="6">
    <source>
        <dbReference type="SAM" id="MobiDB-lite"/>
    </source>
</evidence>
<feature type="transmembrane region" description="Helical" evidence="7">
    <location>
        <begin position="100"/>
        <end position="119"/>
    </location>
</feature>
<evidence type="ECO:0000256" key="5">
    <source>
        <dbReference type="ARBA" id="ARBA00023136"/>
    </source>
</evidence>
<dbReference type="InterPro" id="IPR011701">
    <property type="entry name" value="MFS"/>
</dbReference>
<dbReference type="AlphaFoldDB" id="H5UT53"/>
<dbReference type="SUPFAM" id="SSF103473">
    <property type="entry name" value="MFS general substrate transporter"/>
    <property type="match status" value="1"/>
</dbReference>
<keyword evidence="10" id="KW-1185">Reference proteome</keyword>
<comment type="caution">
    <text evidence="9">The sequence shown here is derived from an EMBL/GenBank/DDBJ whole genome shotgun (WGS) entry which is preliminary data.</text>
</comment>
<keyword evidence="4 7" id="KW-1133">Transmembrane helix</keyword>
<dbReference type="CDD" id="cd17325">
    <property type="entry name" value="MFS_MdtG_SLC18_like"/>
    <property type="match status" value="1"/>
</dbReference>
<sequence>MGAVDTDRAMTTPSGSPTSGDASSRSGRPTVPAELKVLIAAAFVIALGFGIVAPVLPQYARSFGVGVTAASLIVSAFAFARLVFAPGGGALISRFGERPVYVAGLLVVALSTFLTGLAQTYTQLLVFRGLGGVGSTMFTVAAMGLIVRLSPPAIRGRVSGYYATAFLMGNILGPALGGALAPFGFRVPFFLYAGALLLAAAVVARFLGGASLRPAPGSTPLPVMTVREAVRDSAYRAALVSGFANGWTNFGVRNALLPMFAAAVPALGVGSAGVALTVFAAGNALALQAGGRLVDERGRKRVLVAGLLISAAATVMLGYADTLAPFFVLSAVAGMGAGLLNPAQQATVADVVGSGRNGGKVLAGFQMSQDVGTIVGPLLTGLVADAAGFGPAFAITGGVTVLAALAWLPARETIPGGRRPWRARTPREGG</sequence>
<dbReference type="Gene3D" id="1.20.1250.20">
    <property type="entry name" value="MFS general substrate transporter like domains"/>
    <property type="match status" value="2"/>
</dbReference>
<keyword evidence="3 7" id="KW-0812">Transmembrane</keyword>
<feature type="transmembrane region" description="Helical" evidence="7">
    <location>
        <begin position="256"/>
        <end position="281"/>
    </location>
</feature>
<feature type="transmembrane region" description="Helical" evidence="7">
    <location>
        <begin position="161"/>
        <end position="183"/>
    </location>
</feature>
<feature type="transmembrane region" description="Helical" evidence="7">
    <location>
        <begin position="62"/>
        <end position="80"/>
    </location>
</feature>
<evidence type="ECO:0000313" key="9">
    <source>
        <dbReference type="EMBL" id="GAB48911.1"/>
    </source>
</evidence>
<name>H5UT53_9MICO</name>
<dbReference type="InterPro" id="IPR036259">
    <property type="entry name" value="MFS_trans_sf"/>
</dbReference>
<evidence type="ECO:0000256" key="7">
    <source>
        <dbReference type="SAM" id="Phobius"/>
    </source>
</evidence>
<dbReference type="GO" id="GO:0022857">
    <property type="term" value="F:transmembrane transporter activity"/>
    <property type="evidence" value="ECO:0007669"/>
    <property type="project" value="InterPro"/>
</dbReference>
<dbReference type="PRINTS" id="PR01035">
    <property type="entry name" value="TCRTETA"/>
</dbReference>
<evidence type="ECO:0000259" key="8">
    <source>
        <dbReference type="PROSITE" id="PS50850"/>
    </source>
</evidence>
<evidence type="ECO:0000256" key="3">
    <source>
        <dbReference type="ARBA" id="ARBA00022692"/>
    </source>
</evidence>
<feature type="domain" description="Major facilitator superfamily (MFS) profile" evidence="8">
    <location>
        <begin position="34"/>
        <end position="415"/>
    </location>
</feature>
<dbReference type="PROSITE" id="PS50850">
    <property type="entry name" value="MFS"/>
    <property type="match status" value="1"/>
</dbReference>
<dbReference type="Pfam" id="PF07690">
    <property type="entry name" value="MFS_1"/>
    <property type="match status" value="1"/>
</dbReference>
<feature type="compositionally biased region" description="Polar residues" evidence="6">
    <location>
        <begin position="9"/>
        <end position="27"/>
    </location>
</feature>
<evidence type="ECO:0000313" key="10">
    <source>
        <dbReference type="Proteomes" id="UP000004367"/>
    </source>
</evidence>
<keyword evidence="5 7" id="KW-0472">Membrane</keyword>
<organism evidence="9 10">
    <name type="scientific">Mobilicoccus pelagius NBRC 104925</name>
    <dbReference type="NCBI Taxonomy" id="1089455"/>
    <lineage>
        <taxon>Bacteria</taxon>
        <taxon>Bacillati</taxon>
        <taxon>Actinomycetota</taxon>
        <taxon>Actinomycetes</taxon>
        <taxon>Micrococcales</taxon>
        <taxon>Dermatophilaceae</taxon>
        <taxon>Mobilicoccus</taxon>
    </lineage>
</organism>
<reference evidence="9 10" key="1">
    <citation type="submission" date="2012-02" db="EMBL/GenBank/DDBJ databases">
        <title>Whole genome shotgun sequence of Mobilicoccus pelagius NBRC 104925.</title>
        <authorList>
            <person name="Yoshida Y."/>
            <person name="Hosoyama A."/>
            <person name="Tsuchikane K."/>
            <person name="Katsumata H."/>
            <person name="Yamazaki S."/>
            <person name="Fujita N."/>
        </authorList>
    </citation>
    <scope>NUCLEOTIDE SEQUENCE [LARGE SCALE GENOMIC DNA]</scope>
    <source>
        <strain evidence="9 10">NBRC 104925</strain>
    </source>
</reference>
<feature type="region of interest" description="Disordered" evidence="6">
    <location>
        <begin position="1"/>
        <end position="28"/>
    </location>
</feature>